<sequence length="1780" mass="195613">MILTFMILLLFKGVLSTSDIAPFICPKPSGHFPSPYDCASYYECADGIATETTCPFGKLYNLELGECDNAQKVDCSNIFLLPIKDSSQSTTVFSSISAESAFACPEPDGYFPDPDACDAFYICEAGIASRQQCPPGLVFNVDLETCDYDFNVPPPCGTLSTSTSAPFVCPEPNGYFSNPNSCLSFYICTDGTESIQYCAERLVYNPQKKTCDFPHNVQPPCGTLSTSTEAKTTHTTQQTSETTILVTETTGSEAPSSETTLVSSTAGPFVCPEPDGYFSNPDSCFSFYICIDGTETIQYCAERLVYNPQKKTCDFPHNVAPPCGTCTTDVCVPGSTTHKTTSATPDKTTESGPPSGTTDHLPETTASFVTTNLNSQTTFAPPTSGPFVCPEPDGYFSNPESCYSFYICYEGTENIRYCAEGLVYNPPKRTCDYPHNVAPPCGTCTTDVCEPGSTTPKITTTTTTPDKTPQPGTTEETTSITMNTPPSGGPFTCPSENGYFSDPNSCESFYICYQWEASIRYCGDGLVYNPDTRTCDYPQDVPPPCGTCTSQFCQTNRKDPYDCASFYECADGIATLTKCPFGKLYNQELGECDYAQNVDCSNISPLPTQDGSTITVLSTTSEVPTTSSYPTTSQKPDLTTTPGEPFVCPGDGVFPHEDCSMFYQCANGGSNAQTCPPGLTFNPDILACDYPDNFFPPCGTRFPCPEPDGYFPNPDNCESYFVCSGGLSYEQVCSPGLVYNVESNVCDFPFNVPPPCGTASEERELVTDDITEEPITEPTPVWWFDCSIRNGFFPNPEDCTSYINCDNGNAWLLYCPNGTLYDATVERCTTNAPCTTSDFIRTSPNIQTATPDPNFECPEPNGLFANPLDCHSFYQCANNTPQFQFCPGNLHFSAEEEQCLDPSETTVPPFLVFNVDLETCDYDFNVPSPCGTLSASTSASFVCPEPNGYFSNPNSCLLFYICTDGTENIQYCAERLVYNPQKKTCDFPYNIQPLCGTLWTSTEAKTTHTTQQTSEAPILVTETTDSEAPSSETKLVSSTALPFVCPDPDGYFSNPNSCFSLYICIDGTGTIQYCAERLVYNPQKKTCDFPHNVNPPCGTCATYVCILGSTTHKKTSATPDKTTESGSPSRTTGHLPETTTSLVTTDLNSQITFAPSTSSPFVFPKPDGYFSNTEVCYSFYICYEEPPWLVFNVNFEICDYNFNVPPPCGTLWTSTDAKTTQSTQKKSANSATGFTDKTTQASSTSGPFICPEPDGYFSNPDSCYPFYICYEGTENIRYCSEGLFYNPLKRTCDYPYNVAPPCGTYKTDVCEPGSTKPKITTTTATRDKTPESGTSEETTPATMYTPPSGDPFTCPSEKTVNILIQILVNHFTYVINGKRAYGTVAKVWCIIHIFELAILDKMFLNLVEHALVKFVNPTGKVMCYSFLQQTFCFIGRFEIKRPKKACVIGCWGGDLQRINKKATQPKEDLWFAKSNSSRAGPEDELIGSLPEYQCPDAGGSFPWVSCDKYVQCIDLKASLYQCKYDYFFDLRWEGCNYPELVDCTNRTLPDGSTEAPHTTTARPPTPTFQCPSANGNFRNPYDCSSYYVCSNGIAFLIKCPSDLVFNIQTESCDYPSAVDCSQLSTLKISFEERELVTDDITEEPITNPTPVWWFDCSTRNGFFSNPEDCTSYINCDNGNAWLLYCPNGTLYDATVERCTTNAPCTTSDFIRTSPNIQTATPDPNFECPEPNGLFANPLDCHSFYQCANNTPQFQFCPGNLHFSVEEEQCLDPSEANCQLY</sequence>
<feature type="domain" description="Chitin-binding type-2" evidence="8">
    <location>
        <begin position="550"/>
        <end position="602"/>
    </location>
</feature>
<feature type="domain" description="Chitin-binding type-2" evidence="8">
    <location>
        <begin position="268"/>
        <end position="325"/>
    </location>
</feature>
<feature type="domain" description="Chitin-binding type-2" evidence="8">
    <location>
        <begin position="1042"/>
        <end position="1099"/>
    </location>
</feature>
<comment type="caution">
    <text evidence="9">The sequence shown here is derived from an EMBL/GenBank/DDBJ whole genome shotgun (WGS) entry which is preliminary data.</text>
</comment>
<keyword evidence="4" id="KW-1015">Disulfide bond</keyword>
<feature type="chain" id="PRO_5041664745" description="Chitin-binding type-2 domain-containing protein" evidence="7">
    <location>
        <begin position="17"/>
        <end position="1780"/>
    </location>
</feature>
<dbReference type="PANTHER" id="PTHR23301">
    <property type="entry name" value="CHITIN BINDING PERITROPHIN-A"/>
    <property type="match status" value="1"/>
</dbReference>
<dbReference type="Proteomes" id="UP001187531">
    <property type="component" value="Unassembled WGS sequence"/>
</dbReference>
<keyword evidence="3" id="KW-0677">Repeat</keyword>
<feature type="domain" description="Chitin-binding type-2" evidence="8">
    <location>
        <begin position="1653"/>
        <end position="1706"/>
    </location>
</feature>
<feature type="region of interest" description="Disordered" evidence="6">
    <location>
        <begin position="1113"/>
        <end position="1137"/>
    </location>
</feature>
<feature type="region of interest" description="Disordered" evidence="6">
    <location>
        <begin position="456"/>
        <end position="485"/>
    </location>
</feature>
<feature type="domain" description="Chitin-binding type-2" evidence="8">
    <location>
        <begin position="701"/>
        <end position="758"/>
    </location>
</feature>
<evidence type="ECO:0000259" key="8">
    <source>
        <dbReference type="PROSITE" id="PS50940"/>
    </source>
</evidence>
<dbReference type="Gene3D" id="2.170.140.10">
    <property type="entry name" value="Chitin binding domain"/>
    <property type="match status" value="18"/>
</dbReference>
<keyword evidence="2 7" id="KW-0732">Signal</keyword>
<evidence type="ECO:0000256" key="1">
    <source>
        <dbReference type="ARBA" id="ARBA00022669"/>
    </source>
</evidence>
<feature type="domain" description="Chitin-binding type-2" evidence="8">
    <location>
        <begin position="854"/>
        <end position="909"/>
    </location>
</feature>
<feature type="compositionally biased region" description="Low complexity" evidence="6">
    <location>
        <begin position="1331"/>
        <end position="1342"/>
    </location>
</feature>
<dbReference type="PROSITE" id="PS50940">
    <property type="entry name" value="CHIT_BIND_II"/>
    <property type="match status" value="18"/>
</dbReference>
<evidence type="ECO:0000256" key="4">
    <source>
        <dbReference type="ARBA" id="ARBA00023157"/>
    </source>
</evidence>
<feature type="domain" description="Chitin-binding type-2" evidence="8">
    <location>
        <begin position="1247"/>
        <end position="1304"/>
    </location>
</feature>
<name>A0AA88IIH3_ARTSF</name>
<evidence type="ECO:0000256" key="7">
    <source>
        <dbReference type="SAM" id="SignalP"/>
    </source>
</evidence>
<dbReference type="Pfam" id="PF01607">
    <property type="entry name" value="CBM_14"/>
    <property type="match status" value="17"/>
</dbReference>
<feature type="domain" description="Chitin-binding type-2" evidence="8">
    <location>
        <begin position="940"/>
        <end position="997"/>
    </location>
</feature>
<dbReference type="InterPro" id="IPR002557">
    <property type="entry name" value="Chitin-bd_dom"/>
</dbReference>
<evidence type="ECO:0000256" key="5">
    <source>
        <dbReference type="ARBA" id="ARBA00023180"/>
    </source>
</evidence>
<feature type="non-terminal residue" evidence="9">
    <location>
        <position position="1"/>
    </location>
</feature>
<keyword evidence="10" id="KW-1185">Reference proteome</keyword>
<reference evidence="9" key="1">
    <citation type="submission" date="2023-07" db="EMBL/GenBank/DDBJ databases">
        <title>Chromosome-level genome assembly of Artemia franciscana.</title>
        <authorList>
            <person name="Jo E."/>
        </authorList>
    </citation>
    <scope>NUCLEOTIDE SEQUENCE</scope>
    <source>
        <tissue evidence="9">Whole body</tissue>
    </source>
</reference>
<feature type="compositionally biased region" description="Low complexity" evidence="6">
    <location>
        <begin position="456"/>
        <end position="478"/>
    </location>
</feature>
<protein>
    <recommendedName>
        <fullName evidence="8">Chitin-binding type-2 domain-containing protein</fullName>
    </recommendedName>
</protein>
<feature type="domain" description="Chitin-binding type-2" evidence="8">
    <location>
        <begin position="490"/>
        <end position="547"/>
    </location>
</feature>
<evidence type="ECO:0000313" key="10">
    <source>
        <dbReference type="Proteomes" id="UP001187531"/>
    </source>
</evidence>
<feature type="domain" description="Chitin-binding type-2" evidence="8">
    <location>
        <begin position="22"/>
        <end position="77"/>
    </location>
</feature>
<feature type="region of interest" description="Disordered" evidence="6">
    <location>
        <begin position="1222"/>
        <end position="1241"/>
    </location>
</feature>
<feature type="domain" description="Chitin-binding type-2" evidence="8">
    <location>
        <begin position="1724"/>
        <end position="1779"/>
    </location>
</feature>
<feature type="domain" description="Chitin-binding type-2" evidence="8">
    <location>
        <begin position="101"/>
        <end position="158"/>
    </location>
</feature>
<dbReference type="EMBL" id="JAVRJZ010000005">
    <property type="protein sequence ID" value="KAK2722392.1"/>
    <property type="molecule type" value="Genomic_DNA"/>
</dbReference>
<accession>A0AA88IIH3</accession>
<feature type="domain" description="Chitin-binding type-2" evidence="8">
    <location>
        <begin position="1491"/>
        <end position="1545"/>
    </location>
</feature>
<evidence type="ECO:0000256" key="6">
    <source>
        <dbReference type="SAM" id="MobiDB-lite"/>
    </source>
</evidence>
<feature type="domain" description="Chitin-binding type-2" evidence="8">
    <location>
        <begin position="1567"/>
        <end position="1622"/>
    </location>
</feature>
<keyword evidence="5" id="KW-0325">Glycoprotein</keyword>
<dbReference type="InterPro" id="IPR051940">
    <property type="entry name" value="Chitin_bind-dev_reg"/>
</dbReference>
<evidence type="ECO:0000313" key="9">
    <source>
        <dbReference type="EMBL" id="KAK2722392.1"/>
    </source>
</evidence>
<dbReference type="PANTHER" id="PTHR23301:SF0">
    <property type="entry name" value="CHITIN-BINDING TYPE-2 DOMAIN-CONTAINING PROTEIN-RELATED"/>
    <property type="match status" value="1"/>
</dbReference>
<feature type="domain" description="Chitin-binding type-2" evidence="8">
    <location>
        <begin position="166"/>
        <end position="223"/>
    </location>
</feature>
<dbReference type="GO" id="GO:0005576">
    <property type="term" value="C:extracellular region"/>
    <property type="evidence" value="ECO:0007669"/>
    <property type="project" value="InterPro"/>
</dbReference>
<feature type="domain" description="Chitin-binding type-2" evidence="8">
    <location>
        <begin position="386"/>
        <end position="443"/>
    </location>
</feature>
<feature type="region of interest" description="Disordered" evidence="6">
    <location>
        <begin position="336"/>
        <end position="363"/>
    </location>
</feature>
<feature type="domain" description="Chitin-binding type-2" evidence="8">
    <location>
        <begin position="645"/>
        <end position="700"/>
    </location>
</feature>
<gene>
    <name evidence="9" type="ORF">QYM36_002808</name>
</gene>
<dbReference type="InterPro" id="IPR036508">
    <property type="entry name" value="Chitin-bd_dom_sf"/>
</dbReference>
<organism evidence="9 10">
    <name type="scientific">Artemia franciscana</name>
    <name type="common">Brine shrimp</name>
    <name type="synonym">Artemia sanfranciscana</name>
    <dbReference type="NCBI Taxonomy" id="6661"/>
    <lineage>
        <taxon>Eukaryota</taxon>
        <taxon>Metazoa</taxon>
        <taxon>Ecdysozoa</taxon>
        <taxon>Arthropoda</taxon>
        <taxon>Crustacea</taxon>
        <taxon>Branchiopoda</taxon>
        <taxon>Anostraca</taxon>
        <taxon>Artemiidae</taxon>
        <taxon>Artemia</taxon>
    </lineage>
</organism>
<dbReference type="SMART" id="SM00494">
    <property type="entry name" value="ChtBD2"/>
    <property type="match status" value="19"/>
</dbReference>
<feature type="compositionally biased region" description="Polar residues" evidence="6">
    <location>
        <begin position="1116"/>
        <end position="1137"/>
    </location>
</feature>
<feature type="domain" description="Chitin-binding type-2" evidence="8">
    <location>
        <begin position="783"/>
        <end position="836"/>
    </location>
</feature>
<keyword evidence="1" id="KW-0147">Chitin-binding</keyword>
<evidence type="ECO:0000256" key="2">
    <source>
        <dbReference type="ARBA" id="ARBA00022729"/>
    </source>
</evidence>
<feature type="signal peptide" evidence="7">
    <location>
        <begin position="1"/>
        <end position="16"/>
    </location>
</feature>
<evidence type="ECO:0000256" key="3">
    <source>
        <dbReference type="ARBA" id="ARBA00022737"/>
    </source>
</evidence>
<proteinExistence type="predicted"/>
<dbReference type="SUPFAM" id="SSF57625">
    <property type="entry name" value="Invertebrate chitin-binding proteins"/>
    <property type="match status" value="18"/>
</dbReference>
<feature type="region of interest" description="Disordered" evidence="6">
    <location>
        <begin position="1317"/>
        <end position="1344"/>
    </location>
</feature>
<dbReference type="GO" id="GO:0008061">
    <property type="term" value="F:chitin binding"/>
    <property type="evidence" value="ECO:0007669"/>
    <property type="project" value="UniProtKB-KW"/>
</dbReference>
<feature type="region of interest" description="Disordered" evidence="6">
    <location>
        <begin position="620"/>
        <end position="641"/>
    </location>
</feature>